<dbReference type="Proteomes" id="UP000492821">
    <property type="component" value="Unassembled WGS sequence"/>
</dbReference>
<keyword evidence="7" id="KW-1185">Reference proteome</keyword>
<dbReference type="SUPFAM" id="SSF103481">
    <property type="entry name" value="Multidrug resistance efflux transporter EmrE"/>
    <property type="match status" value="2"/>
</dbReference>
<feature type="transmembrane region" description="Helical" evidence="5">
    <location>
        <begin position="206"/>
        <end position="225"/>
    </location>
</feature>
<keyword evidence="2 5" id="KW-0812">Transmembrane</keyword>
<feature type="transmembrane region" description="Helical" evidence="5">
    <location>
        <begin position="323"/>
        <end position="342"/>
    </location>
</feature>
<dbReference type="AlphaFoldDB" id="A0A7E4UNC0"/>
<comment type="subcellular location">
    <subcellularLocation>
        <location evidence="1">Membrane</location>
        <topology evidence="1">Multi-pass membrane protein</topology>
    </subcellularLocation>
</comment>
<sequence length="413" mass="45572">MTPTKIDTLLATFKMDEIQRGRFISVAISVLMVVTGSLNTIAAKWADSISVDGTKFNHPFFQAICMFVGEFSCLIVFFIIYFIRVRLWKSRHPEGQGGAIYDLDDNTEQPSIPKFNPLIFLPPAICDILGTSIMYIGLNLTSASSFQMLRGSVIIFTGLLSVAFLNSKLQGFKWLGMGLVTAGLVIVGVSDIYFDDHPNDDINGIITGNLLIIMAQIIVAIQMVTEQKFLSDYDVPPLLAVGLEGFFGMTILTVLLVPMYYIHVPATFSQNPYGRLEDVFFAFKEIHDNPIILAALGLTIVSIAFFNFAGITVTKRLSATSRMVLDSVRTLVIWILSIPLFGEQFIPVQLIGFGLLLIGMFVYNDLIFGPAFRSRVLPGIQNNSVSLCCASFCGVDAEVGDHEQLISDEEPEE</sequence>
<keyword evidence="4 5" id="KW-0472">Membrane</keyword>
<evidence type="ECO:0000256" key="1">
    <source>
        <dbReference type="ARBA" id="ARBA00004141"/>
    </source>
</evidence>
<keyword evidence="3 5" id="KW-1133">Transmembrane helix</keyword>
<dbReference type="GO" id="GO:0016020">
    <property type="term" value="C:membrane"/>
    <property type="evidence" value="ECO:0007669"/>
    <property type="project" value="UniProtKB-SubCell"/>
</dbReference>
<protein>
    <submittedName>
        <fullName evidence="8">TPT domain-containing protein</fullName>
    </submittedName>
</protein>
<dbReference type="InterPro" id="IPR037185">
    <property type="entry name" value="EmrE-like"/>
</dbReference>
<feature type="transmembrane region" description="Helical" evidence="5">
    <location>
        <begin position="21"/>
        <end position="41"/>
    </location>
</feature>
<feature type="transmembrane region" description="Helical" evidence="5">
    <location>
        <begin position="237"/>
        <end position="262"/>
    </location>
</feature>
<dbReference type="InterPro" id="IPR012404">
    <property type="entry name" value="UCP036436"/>
</dbReference>
<feature type="domain" description="Sugar phosphate transporter" evidence="6">
    <location>
        <begin position="109"/>
        <end position="364"/>
    </location>
</feature>
<accession>A0A7E4UNC0</accession>
<organism evidence="7 8">
    <name type="scientific">Panagrellus redivivus</name>
    <name type="common">Microworm</name>
    <dbReference type="NCBI Taxonomy" id="6233"/>
    <lineage>
        <taxon>Eukaryota</taxon>
        <taxon>Metazoa</taxon>
        <taxon>Ecdysozoa</taxon>
        <taxon>Nematoda</taxon>
        <taxon>Chromadorea</taxon>
        <taxon>Rhabditida</taxon>
        <taxon>Tylenchina</taxon>
        <taxon>Panagrolaimomorpha</taxon>
        <taxon>Panagrolaimoidea</taxon>
        <taxon>Panagrolaimidae</taxon>
        <taxon>Panagrellus</taxon>
    </lineage>
</organism>
<dbReference type="InterPro" id="IPR004853">
    <property type="entry name" value="Sugar_P_trans_dom"/>
</dbReference>
<reference evidence="8" key="2">
    <citation type="submission" date="2020-10" db="UniProtKB">
        <authorList>
            <consortium name="WormBaseParasite"/>
        </authorList>
    </citation>
    <scope>IDENTIFICATION</scope>
</reference>
<evidence type="ECO:0000313" key="8">
    <source>
        <dbReference type="WBParaSite" id="Pan_g1082.t1"/>
    </source>
</evidence>
<name>A0A7E4UNC0_PANRE</name>
<feature type="transmembrane region" description="Helical" evidence="5">
    <location>
        <begin position="291"/>
        <end position="311"/>
    </location>
</feature>
<dbReference type="WBParaSite" id="Pan_g1082.t1">
    <property type="protein sequence ID" value="Pan_g1082.t1"/>
    <property type="gene ID" value="Pan_g1082"/>
</dbReference>
<evidence type="ECO:0000259" key="6">
    <source>
        <dbReference type="Pfam" id="PF03151"/>
    </source>
</evidence>
<dbReference type="PANTHER" id="PTHR13146:SF0">
    <property type="entry name" value="SOLUTE CARRIER FAMILY 35 MEMBER F6"/>
    <property type="match status" value="1"/>
</dbReference>
<evidence type="ECO:0000256" key="3">
    <source>
        <dbReference type="ARBA" id="ARBA00022989"/>
    </source>
</evidence>
<proteinExistence type="predicted"/>
<evidence type="ECO:0000313" key="7">
    <source>
        <dbReference type="Proteomes" id="UP000492821"/>
    </source>
</evidence>
<evidence type="ECO:0000256" key="4">
    <source>
        <dbReference type="ARBA" id="ARBA00023136"/>
    </source>
</evidence>
<dbReference type="PANTHER" id="PTHR13146">
    <property type="match status" value="1"/>
</dbReference>
<dbReference type="PIRSF" id="PIRSF036436">
    <property type="entry name" value="UCP036436"/>
    <property type="match status" value="1"/>
</dbReference>
<feature type="transmembrane region" description="Helical" evidence="5">
    <location>
        <begin position="118"/>
        <end position="136"/>
    </location>
</feature>
<reference evidence="7" key="1">
    <citation type="journal article" date="2013" name="Genetics">
        <title>The draft genome and transcriptome of Panagrellus redivivus are shaped by the harsh demands of a free-living lifestyle.</title>
        <authorList>
            <person name="Srinivasan J."/>
            <person name="Dillman A.R."/>
            <person name="Macchietto M.G."/>
            <person name="Heikkinen L."/>
            <person name="Lakso M."/>
            <person name="Fracchia K.M."/>
            <person name="Antoshechkin I."/>
            <person name="Mortazavi A."/>
            <person name="Wong G."/>
            <person name="Sternberg P.W."/>
        </authorList>
    </citation>
    <scope>NUCLEOTIDE SEQUENCE [LARGE SCALE GENOMIC DNA]</scope>
    <source>
        <strain evidence="7">MT8872</strain>
    </source>
</reference>
<feature type="transmembrane region" description="Helical" evidence="5">
    <location>
        <begin position="61"/>
        <end position="83"/>
    </location>
</feature>
<evidence type="ECO:0000256" key="2">
    <source>
        <dbReference type="ARBA" id="ARBA00022692"/>
    </source>
</evidence>
<dbReference type="Pfam" id="PF03151">
    <property type="entry name" value="TPT"/>
    <property type="match status" value="1"/>
</dbReference>
<feature type="transmembrane region" description="Helical" evidence="5">
    <location>
        <begin position="174"/>
        <end position="194"/>
    </location>
</feature>
<evidence type="ECO:0000256" key="5">
    <source>
        <dbReference type="SAM" id="Phobius"/>
    </source>
</evidence>
<feature type="transmembrane region" description="Helical" evidence="5">
    <location>
        <begin position="148"/>
        <end position="167"/>
    </location>
</feature>